<protein>
    <submittedName>
        <fullName evidence="1">Uncharacterized protein</fullName>
    </submittedName>
</protein>
<sequence>MILTRCIEILNEPDRCVMTTCSQITENDLSEDFLDCLSRICHNLLLSHRMALHKYRLLYTLAFKPIFLRGLWRWLSHMSHESSFGGSATPLLSALSLILAYPVCNLEAAVGYTQFEFSELGGYVAPCGKSAWV</sequence>
<reference evidence="1 2" key="1">
    <citation type="journal article" date="2022" name="Genome Biol. Evol.">
        <title>The Spruce Budworm Genome: Reconstructing the Evolutionary History of Antifreeze Proteins.</title>
        <authorList>
            <person name="Beliveau C."/>
            <person name="Gagne P."/>
            <person name="Picq S."/>
            <person name="Vernygora O."/>
            <person name="Keeling C.I."/>
            <person name="Pinkney K."/>
            <person name="Doucet D."/>
            <person name="Wen F."/>
            <person name="Johnston J.S."/>
            <person name="Maaroufi H."/>
            <person name="Boyle B."/>
            <person name="Laroche J."/>
            <person name="Dewar K."/>
            <person name="Juretic N."/>
            <person name="Blackburn G."/>
            <person name="Nisole A."/>
            <person name="Brunet B."/>
            <person name="Brandao M."/>
            <person name="Lumley L."/>
            <person name="Duan J."/>
            <person name="Quan G."/>
            <person name="Lucarotti C.J."/>
            <person name="Roe A.D."/>
            <person name="Sperling F.A.H."/>
            <person name="Levesque R.C."/>
            <person name="Cusson M."/>
        </authorList>
    </citation>
    <scope>NUCLEOTIDE SEQUENCE [LARGE SCALE GENOMIC DNA]</scope>
    <source>
        <strain evidence="1">Glfc:IPQL:Cfum</strain>
    </source>
</reference>
<name>A0ACC0KQD3_CHOFU</name>
<gene>
    <name evidence="1" type="ORF">MSG28_011149</name>
</gene>
<organism evidence="1 2">
    <name type="scientific">Choristoneura fumiferana</name>
    <name type="common">Spruce budworm moth</name>
    <name type="synonym">Archips fumiferana</name>
    <dbReference type="NCBI Taxonomy" id="7141"/>
    <lineage>
        <taxon>Eukaryota</taxon>
        <taxon>Metazoa</taxon>
        <taxon>Ecdysozoa</taxon>
        <taxon>Arthropoda</taxon>
        <taxon>Hexapoda</taxon>
        <taxon>Insecta</taxon>
        <taxon>Pterygota</taxon>
        <taxon>Neoptera</taxon>
        <taxon>Endopterygota</taxon>
        <taxon>Lepidoptera</taxon>
        <taxon>Glossata</taxon>
        <taxon>Ditrysia</taxon>
        <taxon>Tortricoidea</taxon>
        <taxon>Tortricidae</taxon>
        <taxon>Tortricinae</taxon>
        <taxon>Choristoneura</taxon>
    </lineage>
</organism>
<proteinExistence type="predicted"/>
<dbReference type="Proteomes" id="UP001064048">
    <property type="component" value="Chromosome 18"/>
</dbReference>
<comment type="caution">
    <text evidence="1">The sequence shown here is derived from an EMBL/GenBank/DDBJ whole genome shotgun (WGS) entry which is preliminary data.</text>
</comment>
<keyword evidence="2" id="KW-1185">Reference proteome</keyword>
<evidence type="ECO:0000313" key="2">
    <source>
        <dbReference type="Proteomes" id="UP001064048"/>
    </source>
</evidence>
<evidence type="ECO:0000313" key="1">
    <source>
        <dbReference type="EMBL" id="KAI8438738.1"/>
    </source>
</evidence>
<dbReference type="EMBL" id="CM046118">
    <property type="protein sequence ID" value="KAI8438738.1"/>
    <property type="molecule type" value="Genomic_DNA"/>
</dbReference>
<accession>A0ACC0KQD3</accession>